<dbReference type="Gene3D" id="3.40.50.300">
    <property type="entry name" value="P-loop containing nucleotide triphosphate hydrolases"/>
    <property type="match status" value="1"/>
</dbReference>
<feature type="compositionally biased region" description="Basic and acidic residues" evidence="13">
    <location>
        <begin position="165"/>
        <end position="178"/>
    </location>
</feature>
<comment type="similarity">
    <text evidence="1 12">Belongs to the thymidine kinase family.</text>
</comment>
<keyword evidence="15" id="KW-1185">Reference proteome</keyword>
<evidence type="ECO:0000313" key="15">
    <source>
        <dbReference type="Proteomes" id="UP000515908"/>
    </source>
</evidence>
<evidence type="ECO:0000256" key="9">
    <source>
        <dbReference type="ARBA" id="ARBA00022840"/>
    </source>
</evidence>
<dbReference type="InterPro" id="IPR027417">
    <property type="entry name" value="P-loop_NTPase"/>
</dbReference>
<evidence type="ECO:0000256" key="8">
    <source>
        <dbReference type="ARBA" id="ARBA00022833"/>
    </source>
</evidence>
<dbReference type="AlphaFoldDB" id="A0A7G2CS62"/>
<accession>A0A7G2CS62</accession>
<dbReference type="GO" id="GO:0004797">
    <property type="term" value="F:thymidine kinase activity"/>
    <property type="evidence" value="ECO:0007669"/>
    <property type="project" value="UniProtKB-EC"/>
</dbReference>
<dbReference type="PANTHER" id="PTHR11441">
    <property type="entry name" value="THYMIDINE KINASE"/>
    <property type="match status" value="1"/>
</dbReference>
<dbReference type="EMBL" id="LR877163">
    <property type="protein sequence ID" value="CAD2221042.1"/>
    <property type="molecule type" value="Genomic_DNA"/>
</dbReference>
<sequence length="212" mass="24297">MRRVRRERFKKQKCYVIKYDKDNRYSQDSVASHDVTLLTADIGVNVLSTVGEIWREYDLIAIDEGQFYPDILEFANQCADAGKCVVISALDADYRRRPFGKIAELMPYCERIDKLTAVCMHCHSREAHFTHRLTEDTETQLIGGTDMYISTCRVCYNKLNNTTTKEEEAPASKKREREEADDTPCETARECRRVSGAAASMELPPVEIPVKQ</sequence>
<evidence type="ECO:0000256" key="3">
    <source>
        <dbReference type="ARBA" id="ARBA00022634"/>
    </source>
</evidence>
<evidence type="ECO:0000256" key="6">
    <source>
        <dbReference type="ARBA" id="ARBA00022741"/>
    </source>
</evidence>
<keyword evidence="8" id="KW-0862">Zinc</keyword>
<keyword evidence="7 11" id="KW-0418">Kinase</keyword>
<evidence type="ECO:0000256" key="10">
    <source>
        <dbReference type="ARBA" id="ARBA00048254"/>
    </source>
</evidence>
<dbReference type="GO" id="GO:0046872">
    <property type="term" value="F:metal ion binding"/>
    <property type="evidence" value="ECO:0007669"/>
    <property type="project" value="UniProtKB-KW"/>
</dbReference>
<keyword evidence="3 11" id="KW-0237">DNA synthesis</keyword>
<dbReference type="PROSITE" id="PS00603">
    <property type="entry name" value="TK_CELLULAR_TYPE"/>
    <property type="match status" value="1"/>
</dbReference>
<dbReference type="SUPFAM" id="SSF52540">
    <property type="entry name" value="P-loop containing nucleoside triphosphate hydrolases"/>
    <property type="match status" value="1"/>
</dbReference>
<dbReference type="GO" id="GO:0006950">
    <property type="term" value="P:response to stress"/>
    <property type="evidence" value="ECO:0007669"/>
    <property type="project" value="UniProtKB-ARBA"/>
</dbReference>
<gene>
    <name evidence="14" type="ORF">ADEAN_000856900</name>
</gene>
<dbReference type="PANTHER" id="PTHR11441:SF0">
    <property type="entry name" value="THYMIDINE KINASE, CYTOSOLIC"/>
    <property type="match status" value="1"/>
</dbReference>
<evidence type="ECO:0000256" key="7">
    <source>
        <dbReference type="ARBA" id="ARBA00022777"/>
    </source>
</evidence>
<evidence type="ECO:0000256" key="4">
    <source>
        <dbReference type="ARBA" id="ARBA00022679"/>
    </source>
</evidence>
<dbReference type="FunFam" id="3.30.60.20:FF:000051">
    <property type="entry name" value="Thymidine kinase"/>
    <property type="match status" value="1"/>
</dbReference>
<evidence type="ECO:0000256" key="5">
    <source>
        <dbReference type="ARBA" id="ARBA00022723"/>
    </source>
</evidence>
<organism evidence="14 15">
    <name type="scientific">Angomonas deanei</name>
    <dbReference type="NCBI Taxonomy" id="59799"/>
    <lineage>
        <taxon>Eukaryota</taxon>
        <taxon>Discoba</taxon>
        <taxon>Euglenozoa</taxon>
        <taxon>Kinetoplastea</taxon>
        <taxon>Metakinetoplastina</taxon>
        <taxon>Trypanosomatida</taxon>
        <taxon>Trypanosomatidae</taxon>
        <taxon>Strigomonadinae</taxon>
        <taxon>Angomonas</taxon>
    </lineage>
</organism>
<keyword evidence="9 11" id="KW-0067">ATP-binding</keyword>
<dbReference type="InterPro" id="IPR020633">
    <property type="entry name" value="Thymidine_kinase_CS"/>
</dbReference>
<evidence type="ECO:0000256" key="11">
    <source>
        <dbReference type="RuleBase" id="RU000544"/>
    </source>
</evidence>
<protein>
    <recommendedName>
        <fullName evidence="2 11">Thymidine kinase</fullName>
        <ecNumber evidence="2 11">2.7.1.21</ecNumber>
    </recommendedName>
</protein>
<dbReference type="InterPro" id="IPR001267">
    <property type="entry name" value="Thymidine_kinase"/>
</dbReference>
<keyword evidence="5" id="KW-0479">Metal-binding</keyword>
<evidence type="ECO:0000256" key="12">
    <source>
        <dbReference type="RuleBase" id="RU004165"/>
    </source>
</evidence>
<dbReference type="GO" id="GO:0046104">
    <property type="term" value="P:thymidine metabolic process"/>
    <property type="evidence" value="ECO:0007669"/>
    <property type="project" value="TreeGrafter"/>
</dbReference>
<dbReference type="GO" id="GO:0042802">
    <property type="term" value="F:identical protein binding"/>
    <property type="evidence" value="ECO:0007669"/>
    <property type="project" value="UniProtKB-ARBA"/>
</dbReference>
<reference evidence="14 15" key="1">
    <citation type="submission" date="2020-08" db="EMBL/GenBank/DDBJ databases">
        <authorList>
            <person name="Newling K."/>
            <person name="Davey J."/>
            <person name="Forrester S."/>
        </authorList>
    </citation>
    <scope>NUCLEOTIDE SEQUENCE [LARGE SCALE GENOMIC DNA]</scope>
    <source>
        <strain evidence="15">Crithidia deanei Carvalho (ATCC PRA-265)</strain>
    </source>
</reference>
<comment type="catalytic activity">
    <reaction evidence="10 11">
        <text>thymidine + ATP = dTMP + ADP + H(+)</text>
        <dbReference type="Rhea" id="RHEA:19129"/>
        <dbReference type="ChEBI" id="CHEBI:15378"/>
        <dbReference type="ChEBI" id="CHEBI:17748"/>
        <dbReference type="ChEBI" id="CHEBI:30616"/>
        <dbReference type="ChEBI" id="CHEBI:63528"/>
        <dbReference type="ChEBI" id="CHEBI:456216"/>
        <dbReference type="EC" id="2.7.1.21"/>
    </reaction>
</comment>
<dbReference type="GO" id="GO:0071897">
    <property type="term" value="P:DNA biosynthetic process"/>
    <property type="evidence" value="ECO:0007669"/>
    <property type="project" value="UniProtKB-KW"/>
</dbReference>
<feature type="region of interest" description="Disordered" evidence="13">
    <location>
        <begin position="165"/>
        <end position="191"/>
    </location>
</feature>
<keyword evidence="6 11" id="KW-0547">Nucleotide-binding</keyword>
<name>A0A7G2CS62_9TRYP</name>
<evidence type="ECO:0000256" key="1">
    <source>
        <dbReference type="ARBA" id="ARBA00007587"/>
    </source>
</evidence>
<dbReference type="GO" id="GO:0005524">
    <property type="term" value="F:ATP binding"/>
    <property type="evidence" value="ECO:0007669"/>
    <property type="project" value="UniProtKB-KW"/>
</dbReference>
<evidence type="ECO:0000313" key="14">
    <source>
        <dbReference type="EMBL" id="CAD2221042.1"/>
    </source>
</evidence>
<dbReference type="VEuPathDB" id="TriTrypDB:ADEAN_000856900"/>
<keyword evidence="4 11" id="KW-0808">Transferase</keyword>
<dbReference type="Proteomes" id="UP000515908">
    <property type="component" value="Chromosome 19"/>
</dbReference>
<dbReference type="EC" id="2.7.1.21" evidence="2 11"/>
<dbReference type="SUPFAM" id="SSF57716">
    <property type="entry name" value="Glucocorticoid receptor-like (DNA-binding domain)"/>
    <property type="match status" value="1"/>
</dbReference>
<evidence type="ECO:0000256" key="13">
    <source>
        <dbReference type="SAM" id="MobiDB-lite"/>
    </source>
</evidence>
<dbReference type="Pfam" id="PF00265">
    <property type="entry name" value="TK"/>
    <property type="match status" value="1"/>
</dbReference>
<dbReference type="Gene3D" id="3.30.60.20">
    <property type="match status" value="1"/>
</dbReference>
<dbReference type="FunFam" id="3.40.50.300:FF:000948">
    <property type="entry name" value="Thymidine kinase"/>
    <property type="match status" value="1"/>
</dbReference>
<proteinExistence type="inferred from homology"/>
<evidence type="ECO:0000256" key="2">
    <source>
        <dbReference type="ARBA" id="ARBA00012118"/>
    </source>
</evidence>